<dbReference type="AlphaFoldDB" id="A0A2T7BQ00"/>
<name>A0A2T7BQ00_9BACT</name>
<dbReference type="Proteomes" id="UP000244450">
    <property type="component" value="Unassembled WGS sequence"/>
</dbReference>
<keyword evidence="1" id="KW-0472">Membrane</keyword>
<feature type="domain" description="Mce/MlaD" evidence="2">
    <location>
        <begin position="42"/>
        <end position="116"/>
    </location>
</feature>
<keyword evidence="1" id="KW-1133">Transmembrane helix</keyword>
<dbReference type="EMBL" id="QCYK01000001">
    <property type="protein sequence ID" value="PUZ29754.1"/>
    <property type="molecule type" value="Genomic_DNA"/>
</dbReference>
<accession>A0A2T7BQ00</accession>
<dbReference type="InterPro" id="IPR052336">
    <property type="entry name" value="MlaD_Phospholipid_Transporter"/>
</dbReference>
<sequence>MEARKHRHGFVVGIFVMLAIVIFVLAVLTLGSERKAFGRKCYIRLEFKEVSGLKEGNNVWFDGVKIGTVKRIELLAPSRVQVTLSVERKAQSFIKQDATAKIGSDGLLGNKIVIIEGGSVQAAGIENDAYLAVQKDTITNEDMLATLQMSNKNLLEITSNIRDVSRQVKDGKGTIAALVNDSGMASDLRVALTNFRLLSADGRRAVTNIESLAARANDKGSSLNRLLADTTLYDSVRVAVIELKSVINRANSFAEQLSPLSAGLAQVGGRLLDTTSVAGLILNDESTASDVRVIIQHLKNSGSKLEEDLEAVRHNFLLKGYFRKNKRKP</sequence>
<dbReference type="PANTHER" id="PTHR33371">
    <property type="entry name" value="INTERMEMBRANE PHOSPHOLIPID TRANSPORT SYSTEM BINDING PROTEIN MLAD-RELATED"/>
    <property type="match status" value="1"/>
</dbReference>
<reference evidence="3 4" key="1">
    <citation type="submission" date="2018-04" db="EMBL/GenBank/DDBJ databases">
        <title>Chitinophaga fuyangensis sp. nov., isolated from soil in a chemical factory.</title>
        <authorList>
            <person name="Chen K."/>
        </authorList>
    </citation>
    <scope>NUCLEOTIDE SEQUENCE [LARGE SCALE GENOMIC DNA]</scope>
    <source>
        <strain evidence="3 4">LY-1</strain>
    </source>
</reference>
<organism evidence="3 4">
    <name type="scientific">Chitinophaga parva</name>
    <dbReference type="NCBI Taxonomy" id="2169414"/>
    <lineage>
        <taxon>Bacteria</taxon>
        <taxon>Pseudomonadati</taxon>
        <taxon>Bacteroidota</taxon>
        <taxon>Chitinophagia</taxon>
        <taxon>Chitinophagales</taxon>
        <taxon>Chitinophagaceae</taxon>
        <taxon>Chitinophaga</taxon>
    </lineage>
</organism>
<evidence type="ECO:0000313" key="4">
    <source>
        <dbReference type="Proteomes" id="UP000244450"/>
    </source>
</evidence>
<evidence type="ECO:0000259" key="2">
    <source>
        <dbReference type="Pfam" id="PF02470"/>
    </source>
</evidence>
<proteinExistence type="predicted"/>
<keyword evidence="1" id="KW-0812">Transmembrane</keyword>
<comment type="caution">
    <text evidence="3">The sequence shown here is derived from an EMBL/GenBank/DDBJ whole genome shotgun (WGS) entry which is preliminary data.</text>
</comment>
<feature type="transmembrane region" description="Helical" evidence="1">
    <location>
        <begin position="12"/>
        <end position="31"/>
    </location>
</feature>
<dbReference type="InterPro" id="IPR003399">
    <property type="entry name" value="Mce/MlaD"/>
</dbReference>
<protein>
    <recommendedName>
        <fullName evidence="2">Mce/MlaD domain-containing protein</fullName>
    </recommendedName>
</protein>
<dbReference type="RefSeq" id="WP_108686392.1">
    <property type="nucleotide sequence ID" value="NZ_QCYK01000001.1"/>
</dbReference>
<dbReference type="Pfam" id="PF02470">
    <property type="entry name" value="MlaD"/>
    <property type="match status" value="1"/>
</dbReference>
<evidence type="ECO:0000313" key="3">
    <source>
        <dbReference type="EMBL" id="PUZ29754.1"/>
    </source>
</evidence>
<gene>
    <name evidence="3" type="ORF">DCC81_10035</name>
</gene>
<keyword evidence="4" id="KW-1185">Reference proteome</keyword>
<dbReference type="PANTHER" id="PTHR33371:SF4">
    <property type="entry name" value="INTERMEMBRANE PHOSPHOLIPID TRANSPORT SYSTEM BINDING PROTEIN MLAD"/>
    <property type="match status" value="1"/>
</dbReference>
<dbReference type="OrthoDB" id="9771725at2"/>
<evidence type="ECO:0000256" key="1">
    <source>
        <dbReference type="SAM" id="Phobius"/>
    </source>
</evidence>